<dbReference type="Pfam" id="PF00486">
    <property type="entry name" value="Trans_reg_C"/>
    <property type="match status" value="1"/>
</dbReference>
<dbReference type="AlphaFoldDB" id="A0A222FIH1"/>
<gene>
    <name evidence="12" type="ORF">CHH28_07730</name>
</gene>
<dbReference type="SMART" id="SM00448">
    <property type="entry name" value="REC"/>
    <property type="match status" value="1"/>
</dbReference>
<dbReference type="PROSITE" id="PS50110">
    <property type="entry name" value="RESPONSE_REGULATORY"/>
    <property type="match status" value="1"/>
</dbReference>
<feature type="DNA-binding region" description="OmpR/PhoB-type" evidence="9">
    <location>
        <begin position="130"/>
        <end position="229"/>
    </location>
</feature>
<dbReference type="PANTHER" id="PTHR48111:SF47">
    <property type="entry name" value="TRANSCRIPTIONAL REGULATORY PROTEIN RSTA"/>
    <property type="match status" value="1"/>
</dbReference>
<dbReference type="EMBL" id="CP022530">
    <property type="protein sequence ID" value="ASP38570.1"/>
    <property type="molecule type" value="Genomic_DNA"/>
</dbReference>
<dbReference type="Gene3D" id="3.40.50.2300">
    <property type="match status" value="1"/>
</dbReference>
<evidence type="ECO:0000256" key="9">
    <source>
        <dbReference type="PROSITE-ProRule" id="PRU01091"/>
    </source>
</evidence>
<evidence type="ECO:0000259" key="11">
    <source>
        <dbReference type="PROSITE" id="PS51755"/>
    </source>
</evidence>
<evidence type="ECO:0000256" key="3">
    <source>
        <dbReference type="ARBA" id="ARBA00022553"/>
    </source>
</evidence>
<organism evidence="12 13">
    <name type="scientific">Bacterioplanes sanyensis</name>
    <dbReference type="NCBI Taxonomy" id="1249553"/>
    <lineage>
        <taxon>Bacteria</taxon>
        <taxon>Pseudomonadati</taxon>
        <taxon>Pseudomonadota</taxon>
        <taxon>Gammaproteobacteria</taxon>
        <taxon>Oceanospirillales</taxon>
        <taxon>Oceanospirillaceae</taxon>
        <taxon>Bacterioplanes</taxon>
    </lineage>
</organism>
<sequence>MHAKRIAIIEDDAELAGLISDYLEAQGFEVSTAASGTAGLTLLRQHPDLAILDIMLPELDGFEVCKQARHFFHGPILMLTARSDNIDEILGLEVGADDYVHKPVEPRVLLAHVKALLRRSESNPQVTSQGRTLTINDLTINDAARTVMRQQQLVSLSNAEYELLWLLARHAGQILSRDYIFENLRGIDYDGCNRSIDINISRIRAKLGDDPNAPTLIKTVRNRGYLLTI</sequence>
<feature type="modified residue" description="4-aspartylphosphate" evidence="8">
    <location>
        <position position="53"/>
    </location>
</feature>
<dbReference type="Gene3D" id="6.10.250.690">
    <property type="match status" value="1"/>
</dbReference>
<dbReference type="InterPro" id="IPR001789">
    <property type="entry name" value="Sig_transdc_resp-reg_receiver"/>
</dbReference>
<dbReference type="PANTHER" id="PTHR48111">
    <property type="entry name" value="REGULATOR OF RPOS"/>
    <property type="match status" value="1"/>
</dbReference>
<dbReference type="GO" id="GO:0000156">
    <property type="term" value="F:phosphorelay response regulator activity"/>
    <property type="evidence" value="ECO:0007669"/>
    <property type="project" value="TreeGrafter"/>
</dbReference>
<dbReference type="InterPro" id="IPR036388">
    <property type="entry name" value="WH-like_DNA-bd_sf"/>
</dbReference>
<accession>A0A222FIH1</accession>
<evidence type="ECO:0000256" key="8">
    <source>
        <dbReference type="PROSITE-ProRule" id="PRU00169"/>
    </source>
</evidence>
<keyword evidence="7" id="KW-0804">Transcription</keyword>
<keyword evidence="5" id="KW-0805">Transcription regulation</keyword>
<dbReference type="GO" id="GO:0006355">
    <property type="term" value="P:regulation of DNA-templated transcription"/>
    <property type="evidence" value="ECO:0007669"/>
    <property type="project" value="InterPro"/>
</dbReference>
<evidence type="ECO:0000256" key="6">
    <source>
        <dbReference type="ARBA" id="ARBA00023125"/>
    </source>
</evidence>
<keyword evidence="13" id="KW-1185">Reference proteome</keyword>
<dbReference type="GO" id="GO:0005829">
    <property type="term" value="C:cytosol"/>
    <property type="evidence" value="ECO:0007669"/>
    <property type="project" value="TreeGrafter"/>
</dbReference>
<evidence type="ECO:0000313" key="13">
    <source>
        <dbReference type="Proteomes" id="UP000202440"/>
    </source>
</evidence>
<keyword evidence="3 8" id="KW-0597">Phosphoprotein</keyword>
<dbReference type="PROSITE" id="PS51755">
    <property type="entry name" value="OMPR_PHOB"/>
    <property type="match status" value="1"/>
</dbReference>
<evidence type="ECO:0000259" key="10">
    <source>
        <dbReference type="PROSITE" id="PS50110"/>
    </source>
</evidence>
<evidence type="ECO:0000256" key="5">
    <source>
        <dbReference type="ARBA" id="ARBA00023015"/>
    </source>
</evidence>
<evidence type="ECO:0000313" key="12">
    <source>
        <dbReference type="EMBL" id="ASP38570.1"/>
    </source>
</evidence>
<dbReference type="InterPro" id="IPR039420">
    <property type="entry name" value="WalR-like"/>
</dbReference>
<dbReference type="InterPro" id="IPR011006">
    <property type="entry name" value="CheY-like_superfamily"/>
</dbReference>
<dbReference type="SMART" id="SM00862">
    <property type="entry name" value="Trans_reg_C"/>
    <property type="match status" value="1"/>
</dbReference>
<dbReference type="Pfam" id="PF00072">
    <property type="entry name" value="Response_reg"/>
    <property type="match status" value="1"/>
</dbReference>
<evidence type="ECO:0000256" key="7">
    <source>
        <dbReference type="ARBA" id="ARBA00023163"/>
    </source>
</evidence>
<dbReference type="RefSeq" id="WP_094059760.1">
    <property type="nucleotide sequence ID" value="NZ_CP022530.1"/>
</dbReference>
<dbReference type="GO" id="GO:0000976">
    <property type="term" value="F:transcription cis-regulatory region binding"/>
    <property type="evidence" value="ECO:0007669"/>
    <property type="project" value="TreeGrafter"/>
</dbReference>
<dbReference type="InterPro" id="IPR001867">
    <property type="entry name" value="OmpR/PhoB-type_DNA-bd"/>
</dbReference>
<proteinExistence type="predicted"/>
<dbReference type="Gene3D" id="1.10.10.10">
    <property type="entry name" value="Winged helix-like DNA-binding domain superfamily/Winged helix DNA-binding domain"/>
    <property type="match status" value="1"/>
</dbReference>
<evidence type="ECO:0000256" key="2">
    <source>
        <dbReference type="ARBA" id="ARBA00022490"/>
    </source>
</evidence>
<reference evidence="12 13" key="1">
    <citation type="submission" date="2017-07" db="EMBL/GenBank/DDBJ databases">
        <title>Annotated genome sequence of Bacterioplanes sanyensis isolated from Red Sea.</title>
        <authorList>
            <person name="Rehman Z.U."/>
        </authorList>
    </citation>
    <scope>NUCLEOTIDE SEQUENCE [LARGE SCALE GENOMIC DNA]</scope>
    <source>
        <strain evidence="12 13">NV9</strain>
    </source>
</reference>
<keyword evidence="6 9" id="KW-0238">DNA-binding</keyword>
<evidence type="ECO:0000256" key="4">
    <source>
        <dbReference type="ARBA" id="ARBA00023012"/>
    </source>
</evidence>
<keyword evidence="4" id="KW-0902">Two-component regulatory system</keyword>
<dbReference type="SUPFAM" id="SSF52172">
    <property type="entry name" value="CheY-like"/>
    <property type="match status" value="1"/>
</dbReference>
<dbReference type="KEGG" id="bsan:CHH28_07730"/>
<comment type="subcellular location">
    <subcellularLocation>
        <location evidence="1">Cytoplasm</location>
    </subcellularLocation>
</comment>
<name>A0A222FIH1_9GAMM</name>
<protein>
    <submittedName>
        <fullName evidence="12">DNA-binding response regulator</fullName>
    </submittedName>
</protein>
<dbReference type="OrthoDB" id="9802426at2"/>
<dbReference type="GO" id="GO:0032993">
    <property type="term" value="C:protein-DNA complex"/>
    <property type="evidence" value="ECO:0007669"/>
    <property type="project" value="TreeGrafter"/>
</dbReference>
<evidence type="ECO:0000256" key="1">
    <source>
        <dbReference type="ARBA" id="ARBA00004496"/>
    </source>
</evidence>
<dbReference type="Proteomes" id="UP000202440">
    <property type="component" value="Chromosome"/>
</dbReference>
<feature type="domain" description="Response regulatory" evidence="10">
    <location>
        <begin position="5"/>
        <end position="117"/>
    </location>
</feature>
<keyword evidence="2" id="KW-0963">Cytoplasm</keyword>
<dbReference type="FunFam" id="1.10.10.10:FF:000099">
    <property type="entry name" value="Two-component system response regulator TorR"/>
    <property type="match status" value="1"/>
</dbReference>
<feature type="domain" description="OmpR/PhoB-type" evidence="11">
    <location>
        <begin position="130"/>
        <end position="229"/>
    </location>
</feature>
<dbReference type="CDD" id="cd00383">
    <property type="entry name" value="trans_reg_C"/>
    <property type="match status" value="1"/>
</dbReference>